<dbReference type="RefSeq" id="WP_207300074.1">
    <property type="nucleotide sequence ID" value="NZ_CP071444.1"/>
</dbReference>
<dbReference type="KEGG" id="alka:J0B03_01175"/>
<evidence type="ECO:0000256" key="2">
    <source>
        <dbReference type="HAMAP-Rule" id="MF_01539"/>
    </source>
</evidence>
<dbReference type="Proteomes" id="UP000663499">
    <property type="component" value="Chromosome"/>
</dbReference>
<organism evidence="3 4">
    <name type="scientific">Alkalibacter rhizosphaerae</name>
    <dbReference type="NCBI Taxonomy" id="2815577"/>
    <lineage>
        <taxon>Bacteria</taxon>
        <taxon>Bacillati</taxon>
        <taxon>Bacillota</taxon>
        <taxon>Clostridia</taxon>
        <taxon>Eubacteriales</taxon>
        <taxon>Eubacteriaceae</taxon>
        <taxon>Alkalibacter</taxon>
    </lineage>
</organism>
<sequence>MKVLGIIAEYNPFHNGHLHHLNESKSRSQCTHTIAVMSGHFLQRGEPALMDKWSRARSAVHNGIDLVLELPFAFSCQSAEPFAYGGIRILQDLNVVDTIAFGSETNDLTRMMDVAAKLAYETPEFKSSLHRYLKEGLSYPKARELALKANFKGLNLPASSNDILGIEYLKWLIRLDSSIKPLLIPRYKVDYHSTSPKDDMASATYLRNQVWQEGFSWEDLMKYIPKETLLEMERYLQENKFNRLDQYLDNIRLDLMRTSAVSLLQYSEIKEGLENKLRESIYRAGSVADLIHSTQSKRYTYTRISRILCHLLHHYDMVKHLTYFVDRDFTPYIRVLAFNNKGRRLLRSIRAKTDNPIITNVGRSKRLLNKDQEACLDVDILSSNLYFTKTNPERIQEDYYRNPEYVDI</sequence>
<comment type="subcellular location">
    <subcellularLocation>
        <location evidence="2">Cytoplasm</location>
    </subcellularLocation>
</comment>
<dbReference type="GO" id="GO:0005737">
    <property type="term" value="C:cytoplasm"/>
    <property type="evidence" value="ECO:0007669"/>
    <property type="project" value="UniProtKB-SubCell"/>
</dbReference>
<evidence type="ECO:0000256" key="1">
    <source>
        <dbReference type="ARBA" id="ARBA00022694"/>
    </source>
</evidence>
<evidence type="ECO:0000313" key="3">
    <source>
        <dbReference type="EMBL" id="QSX08733.1"/>
    </source>
</evidence>
<keyword evidence="4" id="KW-1185">Reference proteome</keyword>
<dbReference type="PANTHER" id="PTHR37825:SF1">
    <property type="entry name" value="TRNA(MET) CYTIDINE ACETATE LIGASE"/>
    <property type="match status" value="1"/>
</dbReference>
<dbReference type="Pfam" id="PF05636">
    <property type="entry name" value="HIGH_NTase1"/>
    <property type="match status" value="1"/>
</dbReference>
<comment type="catalytic activity">
    <reaction evidence="2">
        <text>cytidine(34) in elongator tRNA(Met) + acetate + ATP = N(4)-acetylcytidine(34) in elongator tRNA(Met) + AMP + diphosphate</text>
        <dbReference type="Rhea" id="RHEA:58144"/>
        <dbReference type="Rhea" id="RHEA-COMP:10693"/>
        <dbReference type="Rhea" id="RHEA-COMP:10694"/>
        <dbReference type="ChEBI" id="CHEBI:30089"/>
        <dbReference type="ChEBI" id="CHEBI:30616"/>
        <dbReference type="ChEBI" id="CHEBI:33019"/>
        <dbReference type="ChEBI" id="CHEBI:74900"/>
        <dbReference type="ChEBI" id="CHEBI:82748"/>
        <dbReference type="ChEBI" id="CHEBI:456215"/>
    </reaction>
</comment>
<dbReference type="NCBIfam" id="NF010191">
    <property type="entry name" value="PRK13670.1"/>
    <property type="match status" value="1"/>
</dbReference>
<dbReference type="EC" id="6.3.4.-" evidence="2"/>
<accession>A0A974XI11</accession>
<dbReference type="SUPFAM" id="SSF52374">
    <property type="entry name" value="Nucleotidylyl transferase"/>
    <property type="match status" value="1"/>
</dbReference>
<protein>
    <recommendedName>
        <fullName evidence="2">tRNA(Met) cytidine acetate ligase</fullName>
        <ecNumber evidence="2">6.3.4.-</ecNumber>
    </recommendedName>
</protein>
<comment type="caution">
    <text evidence="2">Lacks conserved residue(s) required for the propagation of feature annotation.</text>
</comment>
<dbReference type="GO" id="GO:0005524">
    <property type="term" value="F:ATP binding"/>
    <property type="evidence" value="ECO:0007669"/>
    <property type="project" value="UniProtKB-KW"/>
</dbReference>
<dbReference type="PANTHER" id="PTHR37825">
    <property type="entry name" value="TRNA(MET) CYTIDINE ACETATE LIGASE"/>
    <property type="match status" value="1"/>
</dbReference>
<keyword evidence="2" id="KW-0820">tRNA-binding</keyword>
<dbReference type="Gene3D" id="3.40.50.620">
    <property type="entry name" value="HUPs"/>
    <property type="match status" value="1"/>
</dbReference>
<name>A0A974XI11_9FIRM</name>
<comment type="similarity">
    <text evidence="2">Belongs to the TmcAL family.</text>
</comment>
<keyword evidence="2" id="KW-0694">RNA-binding</keyword>
<dbReference type="InterPro" id="IPR014729">
    <property type="entry name" value="Rossmann-like_a/b/a_fold"/>
</dbReference>
<dbReference type="GO" id="GO:0000049">
    <property type="term" value="F:tRNA binding"/>
    <property type="evidence" value="ECO:0007669"/>
    <property type="project" value="UniProtKB-KW"/>
</dbReference>
<dbReference type="GO" id="GO:0016879">
    <property type="term" value="F:ligase activity, forming carbon-nitrogen bonds"/>
    <property type="evidence" value="ECO:0007669"/>
    <property type="project" value="UniProtKB-UniRule"/>
</dbReference>
<feature type="binding site" evidence="2">
    <location>
        <position position="186"/>
    </location>
    <ligand>
        <name>ATP</name>
        <dbReference type="ChEBI" id="CHEBI:30616"/>
    </ligand>
</feature>
<keyword evidence="2" id="KW-0963">Cytoplasm</keyword>
<keyword evidence="2" id="KW-0436">Ligase</keyword>
<reference evidence="3" key="1">
    <citation type="submission" date="2021-03" db="EMBL/GenBank/DDBJ databases">
        <title>Alkalibacter marinus sp. nov., isolated from tidal flat sediment.</title>
        <authorList>
            <person name="Namirimu T."/>
            <person name="Yang J.-A."/>
            <person name="Yang S.-H."/>
            <person name="Kim Y.-J."/>
            <person name="Kwon K.K."/>
        </authorList>
    </citation>
    <scope>NUCLEOTIDE SEQUENCE</scope>
    <source>
        <strain evidence="3">ES005</strain>
    </source>
</reference>
<keyword evidence="2" id="KW-0547">Nucleotide-binding</keyword>
<proteinExistence type="inferred from homology"/>
<keyword evidence="1 2" id="KW-0819">tRNA processing</keyword>
<comment type="function">
    <text evidence="2">Catalyzes the formation of N(4)-acetylcytidine (ac(4)C) at the wobble position of elongator tRNA(Met), using acetate and ATP as substrates. First activates an acetate ion to form acetyladenylate (Ac-AMP) and then transfers the acetyl group to tRNA to form ac(4)C34.</text>
</comment>
<dbReference type="EMBL" id="CP071444">
    <property type="protein sequence ID" value="QSX08733.1"/>
    <property type="molecule type" value="Genomic_DNA"/>
</dbReference>
<dbReference type="GO" id="GO:0006400">
    <property type="term" value="P:tRNA modification"/>
    <property type="evidence" value="ECO:0007669"/>
    <property type="project" value="UniProtKB-UniRule"/>
</dbReference>
<dbReference type="AlphaFoldDB" id="A0A974XI11"/>
<gene>
    <name evidence="2" type="primary">tmcAL</name>
    <name evidence="3" type="ORF">J0B03_01175</name>
</gene>
<keyword evidence="2" id="KW-0067">ATP-binding</keyword>
<dbReference type="HAMAP" id="MF_01539">
    <property type="entry name" value="TmcAL"/>
    <property type="match status" value="1"/>
</dbReference>
<feature type="binding site" evidence="2">
    <location>
        <position position="161"/>
    </location>
    <ligand>
        <name>ATP</name>
        <dbReference type="ChEBI" id="CHEBI:30616"/>
    </ligand>
</feature>
<dbReference type="InterPro" id="IPR008513">
    <property type="entry name" value="tRNA(Met)_cyd_acetate_ligase"/>
</dbReference>
<feature type="binding site" evidence="2">
    <location>
        <begin position="7"/>
        <end position="20"/>
    </location>
    <ligand>
        <name>ATP</name>
        <dbReference type="ChEBI" id="CHEBI:30616"/>
    </ligand>
</feature>
<feature type="binding site" evidence="2">
    <location>
        <position position="102"/>
    </location>
    <ligand>
        <name>ATP</name>
        <dbReference type="ChEBI" id="CHEBI:30616"/>
    </ligand>
</feature>
<evidence type="ECO:0000313" key="4">
    <source>
        <dbReference type="Proteomes" id="UP000663499"/>
    </source>
</evidence>